<keyword evidence="12" id="KW-1133">Transmembrane helix</keyword>
<feature type="domain" description="Histidine kinase" evidence="13">
    <location>
        <begin position="550"/>
        <end position="769"/>
    </location>
</feature>
<dbReference type="GO" id="GO:0000155">
    <property type="term" value="F:phosphorelay sensor kinase activity"/>
    <property type="evidence" value="ECO:0007669"/>
    <property type="project" value="InterPro"/>
</dbReference>
<dbReference type="PANTHER" id="PTHR43711:SF26">
    <property type="entry name" value="SENSOR HISTIDINE KINASE RCSC"/>
    <property type="match status" value="1"/>
</dbReference>
<accession>A0A1U9JUH0</accession>
<dbReference type="Gene3D" id="3.30.450.20">
    <property type="entry name" value="PAS domain"/>
    <property type="match status" value="2"/>
</dbReference>
<keyword evidence="10 12" id="KW-0472">Membrane</keyword>
<dbReference type="PANTHER" id="PTHR43711">
    <property type="entry name" value="TWO-COMPONENT HISTIDINE KINASE"/>
    <property type="match status" value="1"/>
</dbReference>
<reference evidence="16 17" key="2">
    <citation type="journal article" date="2016" name="Sci. Rep.">
        <title>The genome of Rhizobiales bacteria in predatory ants reveals urease gene functions but no genes for nitrogen fixation.</title>
        <authorList>
            <person name="Neuvonen M.M."/>
            <person name="Tamarit D."/>
            <person name="Naslund K."/>
            <person name="Liebig J."/>
            <person name="Feldhaar H."/>
            <person name="Moran N.A."/>
            <person name="Guy L."/>
            <person name="Andersson S.G."/>
        </authorList>
    </citation>
    <scope>NUCLEOTIDE SEQUENCE [LARGE SCALE GENOMIC DNA]</scope>
    <source>
        <strain evidence="16 17">Hsal</strain>
    </source>
</reference>
<dbReference type="InterPro" id="IPR035965">
    <property type="entry name" value="PAS-like_dom_sf"/>
</dbReference>
<dbReference type="InterPro" id="IPR013655">
    <property type="entry name" value="PAS_fold_3"/>
</dbReference>
<dbReference type="Pfam" id="PF12860">
    <property type="entry name" value="PAS_7"/>
    <property type="match status" value="1"/>
</dbReference>
<evidence type="ECO:0000259" key="13">
    <source>
        <dbReference type="PROSITE" id="PS50109"/>
    </source>
</evidence>
<feature type="domain" description="PAS" evidence="14">
    <location>
        <begin position="381"/>
        <end position="418"/>
    </location>
</feature>
<feature type="domain" description="PAC" evidence="15">
    <location>
        <begin position="331"/>
        <end position="380"/>
    </location>
</feature>
<dbReference type="CDD" id="cd00082">
    <property type="entry name" value="HisKA"/>
    <property type="match status" value="1"/>
</dbReference>
<keyword evidence="11" id="KW-0175">Coiled coil</keyword>
<evidence type="ECO:0000256" key="12">
    <source>
        <dbReference type="SAM" id="Phobius"/>
    </source>
</evidence>
<keyword evidence="4" id="KW-0597">Phosphoprotein</keyword>
<feature type="coiled-coil region" evidence="11">
    <location>
        <begin position="488"/>
        <end position="543"/>
    </location>
</feature>
<dbReference type="CDD" id="cd00130">
    <property type="entry name" value="PAS"/>
    <property type="match status" value="1"/>
</dbReference>
<dbReference type="EC" id="2.7.13.3" evidence="3"/>
<keyword evidence="17" id="KW-1185">Reference proteome</keyword>
<dbReference type="SMART" id="SM00387">
    <property type="entry name" value="HATPase_c"/>
    <property type="match status" value="1"/>
</dbReference>
<dbReference type="Pfam" id="PF02518">
    <property type="entry name" value="HATPase_c"/>
    <property type="match status" value="1"/>
</dbReference>
<dbReference type="SMART" id="SM00388">
    <property type="entry name" value="HisKA"/>
    <property type="match status" value="1"/>
</dbReference>
<evidence type="ECO:0000313" key="16">
    <source>
        <dbReference type="EMBL" id="AQS41501.1"/>
    </source>
</evidence>
<dbReference type="Gene3D" id="1.10.287.130">
    <property type="match status" value="1"/>
</dbReference>
<dbReference type="InterPro" id="IPR050736">
    <property type="entry name" value="Sensor_HK_Regulatory"/>
</dbReference>
<dbReference type="InterPro" id="IPR036097">
    <property type="entry name" value="HisK_dim/P_sf"/>
</dbReference>
<evidence type="ECO:0000256" key="4">
    <source>
        <dbReference type="ARBA" id="ARBA00022553"/>
    </source>
</evidence>
<organism evidence="16 17">
    <name type="scientific">Candidatus Tokpelaia hoelldobleri</name>
    <dbReference type="NCBI Taxonomy" id="1902579"/>
    <lineage>
        <taxon>Bacteria</taxon>
        <taxon>Pseudomonadati</taxon>
        <taxon>Pseudomonadota</taxon>
        <taxon>Alphaproteobacteria</taxon>
        <taxon>Hyphomicrobiales</taxon>
        <taxon>Candidatus Tokpelaia</taxon>
    </lineage>
</organism>
<reference evidence="16 17" key="1">
    <citation type="journal article" date="2010" name="Science">
        <title>Genomic comparison of the ants Camponotus floridanus and Harpegnathos saltator.</title>
        <authorList>
            <person name="Bonasio R."/>
            <person name="Zhang G."/>
            <person name="Ye C."/>
            <person name="Mutti N.S."/>
            <person name="Fang X."/>
            <person name="Qin N."/>
            <person name="Donahue G."/>
            <person name="Yang P."/>
            <person name="Li Q."/>
            <person name="Li C."/>
            <person name="Zhang P."/>
            <person name="Huang Z."/>
            <person name="Berger S.L."/>
            <person name="Reinberg D."/>
            <person name="Wang J."/>
            <person name="Liebig J."/>
        </authorList>
    </citation>
    <scope>NUCLEOTIDE SEQUENCE [LARGE SCALE GENOMIC DNA]</scope>
    <source>
        <strain evidence="16 17">Hsal</strain>
    </source>
</reference>
<dbReference type="Pfam" id="PF08447">
    <property type="entry name" value="PAS_3"/>
    <property type="match status" value="1"/>
</dbReference>
<comment type="catalytic activity">
    <reaction evidence="1">
        <text>ATP + protein L-histidine = ADP + protein N-phospho-L-histidine.</text>
        <dbReference type="EC" id="2.7.13.3"/>
    </reaction>
</comment>
<evidence type="ECO:0000256" key="6">
    <source>
        <dbReference type="ARBA" id="ARBA00022741"/>
    </source>
</evidence>
<name>A0A1U9JUH0_9HYPH</name>
<dbReference type="InterPro" id="IPR003594">
    <property type="entry name" value="HATPase_dom"/>
</dbReference>
<proteinExistence type="predicted"/>
<dbReference type="PROSITE" id="PS50112">
    <property type="entry name" value="PAS"/>
    <property type="match status" value="1"/>
</dbReference>
<dbReference type="EMBL" id="CP017315">
    <property type="protein sequence ID" value="AQS41501.1"/>
    <property type="molecule type" value="Genomic_DNA"/>
</dbReference>
<dbReference type="SUPFAM" id="SSF47384">
    <property type="entry name" value="Homodimeric domain of signal transducing histidine kinase"/>
    <property type="match status" value="1"/>
</dbReference>
<evidence type="ECO:0000313" key="17">
    <source>
        <dbReference type="Proteomes" id="UP000188912"/>
    </source>
</evidence>
<dbReference type="Pfam" id="PF00512">
    <property type="entry name" value="HisKA"/>
    <property type="match status" value="1"/>
</dbReference>
<dbReference type="SUPFAM" id="SSF55785">
    <property type="entry name" value="PYP-like sensor domain (PAS domain)"/>
    <property type="match status" value="2"/>
</dbReference>
<dbReference type="STRING" id="1902579.BHV28_08020"/>
<dbReference type="AlphaFoldDB" id="A0A1U9JUH0"/>
<dbReference type="GO" id="GO:0005524">
    <property type="term" value="F:ATP binding"/>
    <property type="evidence" value="ECO:0007669"/>
    <property type="project" value="UniProtKB-KW"/>
</dbReference>
<evidence type="ECO:0000256" key="3">
    <source>
        <dbReference type="ARBA" id="ARBA00012438"/>
    </source>
</evidence>
<evidence type="ECO:0000256" key="7">
    <source>
        <dbReference type="ARBA" id="ARBA00022777"/>
    </source>
</evidence>
<dbReference type="GO" id="GO:0016020">
    <property type="term" value="C:membrane"/>
    <property type="evidence" value="ECO:0007669"/>
    <property type="project" value="UniProtKB-SubCell"/>
</dbReference>
<dbReference type="SUPFAM" id="SSF55874">
    <property type="entry name" value="ATPase domain of HSP90 chaperone/DNA topoisomerase II/histidine kinase"/>
    <property type="match status" value="1"/>
</dbReference>
<keyword evidence="6" id="KW-0547">Nucleotide-binding</keyword>
<evidence type="ECO:0000256" key="8">
    <source>
        <dbReference type="ARBA" id="ARBA00022840"/>
    </source>
</evidence>
<comment type="subcellular location">
    <subcellularLocation>
        <location evidence="2">Membrane</location>
    </subcellularLocation>
</comment>
<dbReference type="PROSITE" id="PS50109">
    <property type="entry name" value="HIS_KIN"/>
    <property type="match status" value="1"/>
</dbReference>
<dbReference type="InterPro" id="IPR000014">
    <property type="entry name" value="PAS"/>
</dbReference>
<keyword evidence="9" id="KW-0902">Two-component regulatory system</keyword>
<dbReference type="FunFam" id="1.10.287.130:FF:000038">
    <property type="entry name" value="Sensory transduction histidine kinase"/>
    <property type="match status" value="1"/>
</dbReference>
<gene>
    <name evidence="16" type="ORF">BHV28_08020</name>
</gene>
<evidence type="ECO:0000259" key="15">
    <source>
        <dbReference type="PROSITE" id="PS50113"/>
    </source>
</evidence>
<keyword evidence="12" id="KW-0812">Transmembrane</keyword>
<dbReference type="Proteomes" id="UP000188912">
    <property type="component" value="Chromosome"/>
</dbReference>
<dbReference type="InterPro" id="IPR004358">
    <property type="entry name" value="Sig_transdc_His_kin-like_C"/>
</dbReference>
<dbReference type="PROSITE" id="PS50113">
    <property type="entry name" value="PAC"/>
    <property type="match status" value="1"/>
</dbReference>
<dbReference type="InterPro" id="IPR003661">
    <property type="entry name" value="HisK_dim/P_dom"/>
</dbReference>
<dbReference type="KEGG" id="thd:BHV28_08020"/>
<evidence type="ECO:0000256" key="1">
    <source>
        <dbReference type="ARBA" id="ARBA00000085"/>
    </source>
</evidence>
<dbReference type="NCBIfam" id="TIGR00229">
    <property type="entry name" value="sensory_box"/>
    <property type="match status" value="1"/>
</dbReference>
<keyword evidence="5" id="KW-0808">Transferase</keyword>
<dbReference type="InterPro" id="IPR036890">
    <property type="entry name" value="HATPase_C_sf"/>
</dbReference>
<sequence>MVELDAQGAPCDMATKPAATPAQKAGSAAAHISMLSSPAYQRLLTIEPWLRIIIPALIAVFMALVAVLCSYSLYQWRQTIDTEARAALTLAASHISADIEQQKTGGGNRLPGKAALQDILTNFRTANLADPAMQIAITDETGKILVTSGTRFAANAVLNDSVADSQALLAMGASAGVMSVAIEGEASLAAFAKTGTGTLGVFVAQSETAILKTWKRTLVLDITLYLSTIGVLLAVLYAFFSQSARARHASLISEKVQSRIDTAMLRGHCGLWDWDMARGRIYWSPSMYEMLGYRPYYAMLSISEIMTIIDPADIDLYDIAQRAMEGEISQIDEKVAMRHADGHCVWMRIRAEVTDSDEPHLVGISFDISEQQELAEQTEQADMRIRDAIENISESFVLWDADGRLVMSNSKFREYAGLDDLQFHPGIHRDTVVETAIEPALINAATGKKRRGNSSSERKLSNGKWLKISERQTKDGGLVLIGTDISQLKQHQQKLEDSERKNDFTIKSLRQAHFDQEIRNKEISKLNNRLKIEKDRAETANQAKSEFLANMSHELRTPLNAIIGFSQMMSENTFGPLGSERYSEYVQDIHNSGTHLLTLINDILDMSKIEAGRFTVERKAMDIEPVISEALRTVALQAEEKNIKLETDIASPMPAEADNRAIRQICLNLLANAVKFTRAGGRVFVRTHNVGDAVLVTIADNGIGIPKEAIAKLGNPFEQVENQFTKTHTGSGLGLAISRSLIEAHGGTLRIFSRENRGTTVCFRIPQRP</sequence>
<evidence type="ECO:0000256" key="2">
    <source>
        <dbReference type="ARBA" id="ARBA00004370"/>
    </source>
</evidence>
<evidence type="ECO:0000256" key="5">
    <source>
        <dbReference type="ARBA" id="ARBA00022679"/>
    </source>
</evidence>
<dbReference type="InterPro" id="IPR005467">
    <property type="entry name" value="His_kinase_dom"/>
</dbReference>
<keyword evidence="8" id="KW-0067">ATP-binding</keyword>
<dbReference type="InterPro" id="IPR000700">
    <property type="entry name" value="PAS-assoc_C"/>
</dbReference>
<dbReference type="CDD" id="cd16922">
    <property type="entry name" value="HATPase_EvgS-ArcB-TorS-like"/>
    <property type="match status" value="1"/>
</dbReference>
<feature type="transmembrane region" description="Helical" evidence="12">
    <location>
        <begin position="52"/>
        <end position="74"/>
    </location>
</feature>
<evidence type="ECO:0000256" key="9">
    <source>
        <dbReference type="ARBA" id="ARBA00023012"/>
    </source>
</evidence>
<evidence type="ECO:0000256" key="11">
    <source>
        <dbReference type="SAM" id="Coils"/>
    </source>
</evidence>
<dbReference type="PRINTS" id="PR00344">
    <property type="entry name" value="BCTRLSENSOR"/>
</dbReference>
<dbReference type="Gene3D" id="3.30.565.10">
    <property type="entry name" value="Histidine kinase-like ATPase, C-terminal domain"/>
    <property type="match status" value="1"/>
</dbReference>
<feature type="transmembrane region" description="Helical" evidence="12">
    <location>
        <begin position="218"/>
        <end position="240"/>
    </location>
</feature>
<evidence type="ECO:0000256" key="10">
    <source>
        <dbReference type="ARBA" id="ARBA00023136"/>
    </source>
</evidence>
<keyword evidence="7" id="KW-0418">Kinase</keyword>
<dbReference type="FunFam" id="3.30.565.10:FF:000006">
    <property type="entry name" value="Sensor histidine kinase WalK"/>
    <property type="match status" value="1"/>
</dbReference>
<evidence type="ECO:0000259" key="14">
    <source>
        <dbReference type="PROSITE" id="PS50112"/>
    </source>
</evidence>
<protein>
    <recommendedName>
        <fullName evidence="3">histidine kinase</fullName>
        <ecNumber evidence="3">2.7.13.3</ecNumber>
    </recommendedName>
</protein>